<evidence type="ECO:0000256" key="3">
    <source>
        <dbReference type="ARBA" id="ARBA00018074"/>
    </source>
</evidence>
<dbReference type="GO" id="GO:0000422">
    <property type="term" value="P:autophagy of mitochondrion"/>
    <property type="evidence" value="ECO:0007669"/>
    <property type="project" value="TreeGrafter"/>
</dbReference>
<dbReference type="GO" id="GO:0005776">
    <property type="term" value="C:autophagosome"/>
    <property type="evidence" value="ECO:0007669"/>
    <property type="project" value="TreeGrafter"/>
</dbReference>
<dbReference type="AlphaFoldDB" id="A0A8S1HDI5"/>
<evidence type="ECO:0000256" key="10">
    <source>
        <dbReference type="RuleBase" id="RU364027"/>
    </source>
</evidence>
<dbReference type="GO" id="GO:0061709">
    <property type="term" value="P:reticulophagy"/>
    <property type="evidence" value="ECO:0007669"/>
    <property type="project" value="TreeGrafter"/>
</dbReference>
<feature type="transmembrane region" description="Helical" evidence="10">
    <location>
        <begin position="182"/>
        <end position="199"/>
    </location>
</feature>
<dbReference type="OrthoDB" id="2020634at2759"/>
<keyword evidence="5 10" id="KW-0812">Transmembrane</keyword>
<evidence type="ECO:0000256" key="11">
    <source>
        <dbReference type="SAM" id="MobiDB-lite"/>
    </source>
</evidence>
<feature type="region of interest" description="Disordered" evidence="11">
    <location>
        <begin position="857"/>
        <end position="891"/>
    </location>
</feature>
<evidence type="ECO:0000256" key="1">
    <source>
        <dbReference type="ARBA" id="ARBA00004511"/>
    </source>
</evidence>
<keyword evidence="6 10" id="KW-1133">Transmembrane helix</keyword>
<keyword evidence="4 10" id="KW-0813">Transport</keyword>
<comment type="function">
    <text evidence="10">Phospholipid scramblase involved in autophagy. Cycles between the preautophagosomal structure/phagophore assembly site (PAS) and the cytoplasmic vesicle pool and supplies membrane for the growing autophagosome. Lipid scramblase activity plays a key role in preautophagosomal structure/phagophore assembly by distributing the phospholipids that arrive through ATG2 from the cytoplasmic to the luminal leaflet of the bilayer, thereby driving autophagosomal membrane expansion.</text>
</comment>
<dbReference type="GO" id="GO:0034497">
    <property type="term" value="P:protein localization to phagophore assembly site"/>
    <property type="evidence" value="ECO:0007669"/>
    <property type="project" value="TreeGrafter"/>
</dbReference>
<comment type="subcellular location">
    <subcellularLocation>
        <location evidence="1 10">Preautophagosomal structure membrane</location>
        <topology evidence="1 10">Multi-pass membrane protein</topology>
    </subcellularLocation>
</comment>
<dbReference type="EMBL" id="CAJGYM010000027">
    <property type="protein sequence ID" value="CAD6192338.1"/>
    <property type="molecule type" value="Genomic_DNA"/>
</dbReference>
<evidence type="ECO:0000313" key="12">
    <source>
        <dbReference type="EMBL" id="CAD6192338.1"/>
    </source>
</evidence>
<dbReference type="GO" id="GO:0006869">
    <property type="term" value="P:lipid transport"/>
    <property type="evidence" value="ECO:0007669"/>
    <property type="project" value="UniProtKB-KW"/>
</dbReference>
<sequence length="891" mass="100687">MFSSRKKAYQRIDDDFEDSFRQESCTSGLLESMNAGRSRLFGSLQGEQETLNPGTSASSYQDSPTRNHQAMEDGSLPINLPPLMASSSQMASQRWDHIDNLDMFFTHVYEYHQESGFLCIVLQKLFSLFFSFSSFLFFSTFFFQCVDYDVLFANKNTTTSGAKISGKRHFSDAVIDNCAGQLNPLVVVALLVAIIYWITRVVKYTNYVIEMHRIQHFYYTALNITDDQLVNLTWHAVVKRICDVQPRLHLMIHTERMTSIDVYHRILRYKNYMVAMVNKRILQPIFTVPFLGQVAYFPNGLKSKIERMLFYSSTAPWDGPNLREEYKMVETLEGLTAKLEKDCAFYGLVYLVMMPVLFPFQILVFIFSLAELLKRRPDELGMRRYSNYGRYLVRHFNELDHELSARLNRSHMFATAYMDQFFSPVMSIVAKNMMFVTAAIVSVLAILSAWDEDVIQIEHVLTVISAGSVILVASRGLVKDENLVWQPEVLMTHVASELHYLPGEWKGHAHAENVRTEFDQLFQMKWMFYLLEVSSPILTPFILLFWLRPRCAELIRFFHDYTDRVEGLGDVCSFSMMDVAKHGDPSWNAIAPKEGVKPEADPTAAIVTSHNRALDGKTELSVLHFKSTNPEWRPPAASARFLDRFRHRLGNDASSLPYHTPMATIAASTNFENGAEQPPMPVGRFGRNLLRESMHSIVPGNFRGAPSVRHPLLADGIHRIDGPVESVFSAAPSGGIINSLYHEKPHAAECLNESLKASGVDIDSAGAEMRIQALFLRGLHDESRYLQTRFGSNYGTSIAPHTMQSIMDMPEGYGRDGEELNGEQPTSSQAYGMTAMSELQMASSAAPVAASRLGFRAQTDEEIGRRHGSSGVPLDVTDEVDEDMPPGSFNC</sequence>
<dbReference type="GO" id="GO:0034045">
    <property type="term" value="C:phagophore assembly site membrane"/>
    <property type="evidence" value="ECO:0007669"/>
    <property type="project" value="UniProtKB-SubCell"/>
</dbReference>
<keyword evidence="7 10" id="KW-0072">Autophagy</keyword>
<dbReference type="InterPro" id="IPR007241">
    <property type="entry name" value="Autophagy-rel_prot_9"/>
</dbReference>
<evidence type="ECO:0000256" key="9">
    <source>
        <dbReference type="ARBA" id="ARBA00023136"/>
    </source>
</evidence>
<dbReference type="PANTHER" id="PTHR13038:SF10">
    <property type="entry name" value="AUTOPHAGY-RELATED PROTEIN 9"/>
    <property type="match status" value="1"/>
</dbReference>
<protein>
    <recommendedName>
        <fullName evidence="3 10">Autophagy-related protein 9</fullName>
    </recommendedName>
</protein>
<name>A0A8S1HDI5_9PELO</name>
<evidence type="ECO:0000256" key="8">
    <source>
        <dbReference type="ARBA" id="ARBA00023055"/>
    </source>
</evidence>
<feature type="region of interest" description="Disordered" evidence="11">
    <location>
        <begin position="48"/>
        <end position="73"/>
    </location>
</feature>
<feature type="transmembrane region" description="Helical" evidence="10">
    <location>
        <begin position="421"/>
        <end position="447"/>
    </location>
</feature>
<dbReference type="Pfam" id="PF04109">
    <property type="entry name" value="ATG9"/>
    <property type="match status" value="1"/>
</dbReference>
<dbReference type="Proteomes" id="UP000835052">
    <property type="component" value="Unassembled WGS sequence"/>
</dbReference>
<organism evidence="12 13">
    <name type="scientific">Caenorhabditis auriculariae</name>
    <dbReference type="NCBI Taxonomy" id="2777116"/>
    <lineage>
        <taxon>Eukaryota</taxon>
        <taxon>Metazoa</taxon>
        <taxon>Ecdysozoa</taxon>
        <taxon>Nematoda</taxon>
        <taxon>Chromadorea</taxon>
        <taxon>Rhabditida</taxon>
        <taxon>Rhabditina</taxon>
        <taxon>Rhabditomorpha</taxon>
        <taxon>Rhabditoidea</taxon>
        <taxon>Rhabditidae</taxon>
        <taxon>Peloderinae</taxon>
        <taxon>Caenorhabditis</taxon>
    </lineage>
</organism>
<evidence type="ECO:0000256" key="5">
    <source>
        <dbReference type="ARBA" id="ARBA00022692"/>
    </source>
</evidence>
<evidence type="ECO:0000256" key="6">
    <source>
        <dbReference type="ARBA" id="ARBA00022989"/>
    </source>
</evidence>
<comment type="caution">
    <text evidence="12">The sequence shown here is derived from an EMBL/GenBank/DDBJ whole genome shotgun (WGS) entry which is preliminary data.</text>
</comment>
<feature type="transmembrane region" description="Helical" evidence="10">
    <location>
        <begin position="125"/>
        <end position="143"/>
    </location>
</feature>
<evidence type="ECO:0000313" key="13">
    <source>
        <dbReference type="Proteomes" id="UP000835052"/>
    </source>
</evidence>
<comment type="similarity">
    <text evidence="2 10">Belongs to the ATG9 family.</text>
</comment>
<feature type="transmembrane region" description="Helical" evidence="10">
    <location>
        <begin position="348"/>
        <end position="370"/>
    </location>
</feature>
<keyword evidence="8 10" id="KW-0445">Lipid transport</keyword>
<evidence type="ECO:0000256" key="4">
    <source>
        <dbReference type="ARBA" id="ARBA00022448"/>
    </source>
</evidence>
<gene>
    <name evidence="12" type="ORF">CAUJ_LOCUS8257</name>
</gene>
<evidence type="ECO:0000256" key="7">
    <source>
        <dbReference type="ARBA" id="ARBA00023006"/>
    </source>
</evidence>
<feature type="compositionally biased region" description="Polar residues" evidence="11">
    <location>
        <begin position="48"/>
        <end position="68"/>
    </location>
</feature>
<keyword evidence="13" id="KW-1185">Reference proteome</keyword>
<evidence type="ECO:0000256" key="2">
    <source>
        <dbReference type="ARBA" id="ARBA00006185"/>
    </source>
</evidence>
<dbReference type="GO" id="GO:0034727">
    <property type="term" value="P:piecemeal microautophagy of the nucleus"/>
    <property type="evidence" value="ECO:0007669"/>
    <property type="project" value="TreeGrafter"/>
</dbReference>
<keyword evidence="9 10" id="KW-0472">Membrane</keyword>
<reference evidence="12" key="1">
    <citation type="submission" date="2020-10" db="EMBL/GenBank/DDBJ databases">
        <authorList>
            <person name="Kikuchi T."/>
        </authorList>
    </citation>
    <scope>NUCLEOTIDE SEQUENCE</scope>
    <source>
        <strain evidence="12">NKZ352</strain>
    </source>
</reference>
<feature type="transmembrane region" description="Helical" evidence="10">
    <location>
        <begin position="526"/>
        <end position="547"/>
    </location>
</feature>
<dbReference type="PANTHER" id="PTHR13038">
    <property type="entry name" value="APG9 AUTOPHAGY 9"/>
    <property type="match status" value="1"/>
</dbReference>
<accession>A0A8S1HDI5</accession>
<proteinExistence type="inferred from homology"/>